<dbReference type="InterPro" id="IPR048125">
    <property type="entry name" value="CBS_CbpB"/>
</dbReference>
<comment type="caution">
    <text evidence="4">The sequence shown here is derived from an EMBL/GenBank/DDBJ whole genome shotgun (WGS) entry which is preliminary data.</text>
</comment>
<dbReference type="InterPro" id="IPR046342">
    <property type="entry name" value="CBS_dom_sf"/>
</dbReference>
<sequence length="153" mass="17167">MIAEPLEDYLKAQESTFLTLAKNLAVVIDSHNVDHVILLLSQISYTRIPVVTDHGHYVGTISLTDILSYQMKHNLSAEELESMDIVHMVKRDGLTLAPGYSLTEVFHKLVDESFLPVLDDQGVLEGIIARKSILKATNALLHEFGQYYEMSPK</sequence>
<evidence type="ECO:0000313" key="5">
    <source>
        <dbReference type="Proteomes" id="UP000589521"/>
    </source>
</evidence>
<accession>A0A7Z0S565</accession>
<evidence type="ECO:0000313" key="4">
    <source>
        <dbReference type="EMBL" id="NYS96767.1"/>
    </source>
</evidence>
<dbReference type="Pfam" id="PF00571">
    <property type="entry name" value="CBS"/>
    <property type="match status" value="2"/>
</dbReference>
<evidence type="ECO:0000256" key="2">
    <source>
        <dbReference type="PROSITE-ProRule" id="PRU00703"/>
    </source>
</evidence>
<dbReference type="EMBL" id="JACBXX010000134">
    <property type="protein sequence ID" value="NYS96767.1"/>
    <property type="molecule type" value="Genomic_DNA"/>
</dbReference>
<keyword evidence="2" id="KW-0129">CBS domain</keyword>
<evidence type="ECO:0000259" key="3">
    <source>
        <dbReference type="PROSITE" id="PS51371"/>
    </source>
</evidence>
<dbReference type="SUPFAM" id="SSF54631">
    <property type="entry name" value="CBS-domain pair"/>
    <property type="match status" value="1"/>
</dbReference>
<dbReference type="PANTHER" id="PTHR48108">
    <property type="entry name" value="CBS DOMAIN-CONTAINING PROTEIN CBSX2, CHLOROPLASTIC"/>
    <property type="match status" value="1"/>
</dbReference>
<keyword evidence="1" id="KW-0677">Repeat</keyword>
<dbReference type="AlphaFoldDB" id="A0A7Z0S565"/>
<evidence type="ECO:0000256" key="1">
    <source>
        <dbReference type="ARBA" id="ARBA00022737"/>
    </source>
</evidence>
<dbReference type="RefSeq" id="WP_179925461.1">
    <property type="nucleotide sequence ID" value="NZ_JACBXX010000134.1"/>
</dbReference>
<dbReference type="Proteomes" id="UP000589521">
    <property type="component" value="Unassembled WGS sequence"/>
</dbReference>
<dbReference type="SMART" id="SM00116">
    <property type="entry name" value="CBS"/>
    <property type="match status" value="2"/>
</dbReference>
<organism evidence="4 5">
    <name type="scientific">Streptococcus danieliae</name>
    <dbReference type="NCBI Taxonomy" id="747656"/>
    <lineage>
        <taxon>Bacteria</taxon>
        <taxon>Bacillati</taxon>
        <taxon>Bacillota</taxon>
        <taxon>Bacilli</taxon>
        <taxon>Lactobacillales</taxon>
        <taxon>Streptococcaceae</taxon>
        <taxon>Streptococcus</taxon>
    </lineage>
</organism>
<proteinExistence type="predicted"/>
<dbReference type="InterPro" id="IPR000644">
    <property type="entry name" value="CBS_dom"/>
</dbReference>
<protein>
    <submittedName>
        <fullName evidence="4">CBS domain-containing protein</fullName>
    </submittedName>
</protein>
<feature type="domain" description="CBS" evidence="3">
    <location>
        <begin position="20"/>
        <end position="78"/>
    </location>
</feature>
<reference evidence="4 5" key="1">
    <citation type="submission" date="2020-07" db="EMBL/GenBank/DDBJ databases">
        <title>MOT database genomes.</title>
        <authorList>
            <person name="Joseph S."/>
            <person name="Aduse-Opoku J."/>
            <person name="Hashim A."/>
            <person name="Wade W."/>
            <person name="Curtis M."/>
        </authorList>
    </citation>
    <scope>NUCLEOTIDE SEQUENCE [LARGE SCALE GENOMIC DNA]</scope>
    <source>
        <strain evidence="4 5">STR</strain>
    </source>
</reference>
<dbReference type="Gene3D" id="3.10.580.10">
    <property type="entry name" value="CBS-domain"/>
    <property type="match status" value="1"/>
</dbReference>
<dbReference type="PROSITE" id="PS51371">
    <property type="entry name" value="CBS"/>
    <property type="match status" value="1"/>
</dbReference>
<dbReference type="PANTHER" id="PTHR48108:SF26">
    <property type="entry name" value="CBS DOMAIN-CONTAINING PROTEIN DDB_G0289609"/>
    <property type="match status" value="1"/>
</dbReference>
<dbReference type="NCBIfam" id="NF041630">
    <property type="entry name" value="CBS_CbpB"/>
    <property type="match status" value="1"/>
</dbReference>
<gene>
    <name evidence="4" type="ORF">HZY94_06195</name>
</gene>
<name>A0A7Z0S565_9STRE</name>
<dbReference type="InterPro" id="IPR051462">
    <property type="entry name" value="CBS_domain-containing"/>
</dbReference>